<proteinExistence type="predicted"/>
<name>A0A512D6T2_9MICO</name>
<gene>
    <name evidence="1" type="ORF">TAE01_39960</name>
</gene>
<dbReference type="AlphaFoldDB" id="A0A512D6T2"/>
<dbReference type="RefSeq" id="WP_147068543.1">
    <property type="nucleotide sequence ID" value="NZ_BAAARO010000010.1"/>
</dbReference>
<keyword evidence="2" id="KW-1185">Reference proteome</keyword>
<dbReference type="Proteomes" id="UP000321534">
    <property type="component" value="Unassembled WGS sequence"/>
</dbReference>
<reference evidence="1 2" key="1">
    <citation type="submission" date="2019-07" db="EMBL/GenBank/DDBJ databases">
        <title>Whole genome shotgun sequence of Terrabacter aerolatus NBRC 106305.</title>
        <authorList>
            <person name="Hosoyama A."/>
            <person name="Uohara A."/>
            <person name="Ohji S."/>
            <person name="Ichikawa N."/>
        </authorList>
    </citation>
    <scope>NUCLEOTIDE SEQUENCE [LARGE SCALE GENOMIC DNA]</scope>
    <source>
        <strain evidence="1 2">NBRC 106305</strain>
    </source>
</reference>
<comment type="caution">
    <text evidence="1">The sequence shown here is derived from an EMBL/GenBank/DDBJ whole genome shotgun (WGS) entry which is preliminary data.</text>
</comment>
<organism evidence="1 2">
    <name type="scientific">Terrabacter aerolatus</name>
    <dbReference type="NCBI Taxonomy" id="422442"/>
    <lineage>
        <taxon>Bacteria</taxon>
        <taxon>Bacillati</taxon>
        <taxon>Actinomycetota</taxon>
        <taxon>Actinomycetes</taxon>
        <taxon>Micrococcales</taxon>
        <taxon>Intrasporangiaceae</taxon>
        <taxon>Terrabacter</taxon>
    </lineage>
</organism>
<dbReference type="OrthoDB" id="5149334at2"/>
<evidence type="ECO:0000313" key="2">
    <source>
        <dbReference type="Proteomes" id="UP000321534"/>
    </source>
</evidence>
<sequence>MTQLEFWPDYGAGPLWTEDGKAADLAVLGLPDRLVERLAVWNGQYAEEKVPLPGSGDAEWLREGVALLRRTREALGSSFQIVVTEPWWDEDPI</sequence>
<protein>
    <submittedName>
        <fullName evidence="1">Uncharacterized protein</fullName>
    </submittedName>
</protein>
<dbReference type="EMBL" id="BJYX01000040">
    <property type="protein sequence ID" value="GEO32186.1"/>
    <property type="molecule type" value="Genomic_DNA"/>
</dbReference>
<evidence type="ECO:0000313" key="1">
    <source>
        <dbReference type="EMBL" id="GEO32186.1"/>
    </source>
</evidence>
<accession>A0A512D6T2</accession>